<evidence type="ECO:0000256" key="3">
    <source>
        <dbReference type="SAM" id="MobiDB-lite"/>
    </source>
</evidence>
<dbReference type="Proteomes" id="UP001597110">
    <property type="component" value="Unassembled WGS sequence"/>
</dbReference>
<evidence type="ECO:0000313" key="5">
    <source>
        <dbReference type="Proteomes" id="UP001597110"/>
    </source>
</evidence>
<dbReference type="PANTHER" id="PTHR32309:SF13">
    <property type="entry name" value="FERRIC ENTEROBACTIN TRANSPORT PROTEIN FEPE"/>
    <property type="match status" value="1"/>
</dbReference>
<dbReference type="CDD" id="cd05387">
    <property type="entry name" value="BY-kinase"/>
    <property type="match status" value="1"/>
</dbReference>
<feature type="region of interest" description="Disordered" evidence="3">
    <location>
        <begin position="1"/>
        <end position="29"/>
    </location>
</feature>
<sequence>MSANDDIDTRDGSGGRTLPATQGDGTGKALSTRQLEDRRLIHRQESVRKHADAFRELRTRLLALAGDTGNFVTLVSPVRPGCGGSFVARNLAAAFAFDETKQALLVDCDATHPAQGEALQVEADGRGLIDYLENESIALGDVVHATGVPRLQLIPAGRIRETPGESFSSLRMRAMIDSLRAHQGNRHLILDAPPALGSPDARILSDLADMVVLVVGYGQVSGEDIDKAVASFPPEKFAGVVFNQRP</sequence>
<organism evidence="4 5">
    <name type="scientific">Lysobacter brunescens</name>
    <dbReference type="NCBI Taxonomy" id="262323"/>
    <lineage>
        <taxon>Bacteria</taxon>
        <taxon>Pseudomonadati</taxon>
        <taxon>Pseudomonadota</taxon>
        <taxon>Gammaproteobacteria</taxon>
        <taxon>Lysobacterales</taxon>
        <taxon>Lysobacteraceae</taxon>
        <taxon>Lysobacter</taxon>
    </lineage>
</organism>
<dbReference type="EMBL" id="JBHTIF010000001">
    <property type="protein sequence ID" value="MFD0725426.1"/>
    <property type="molecule type" value="Genomic_DNA"/>
</dbReference>
<protein>
    <submittedName>
        <fullName evidence="4">Polysaccharide biosynthesis protein</fullName>
    </submittedName>
</protein>
<dbReference type="RefSeq" id="WP_386823050.1">
    <property type="nucleotide sequence ID" value="NZ_JBHTIF010000001.1"/>
</dbReference>
<comment type="caution">
    <text evidence="4">The sequence shown here is derived from an EMBL/GenBank/DDBJ whole genome shotgun (WGS) entry which is preliminary data.</text>
</comment>
<gene>
    <name evidence="4" type="ORF">ACFQ0E_07385</name>
</gene>
<dbReference type="InterPro" id="IPR005702">
    <property type="entry name" value="Wzc-like_C"/>
</dbReference>
<evidence type="ECO:0000256" key="1">
    <source>
        <dbReference type="ARBA" id="ARBA00022741"/>
    </source>
</evidence>
<dbReference type="SUPFAM" id="SSF52540">
    <property type="entry name" value="P-loop containing nucleoside triphosphate hydrolases"/>
    <property type="match status" value="1"/>
</dbReference>
<keyword evidence="2" id="KW-0067">ATP-binding</keyword>
<dbReference type="InterPro" id="IPR027417">
    <property type="entry name" value="P-loop_NTPase"/>
</dbReference>
<dbReference type="PANTHER" id="PTHR32309">
    <property type="entry name" value="TYROSINE-PROTEIN KINASE"/>
    <property type="match status" value="1"/>
</dbReference>
<name>A0ABW2YAE3_9GAMM</name>
<evidence type="ECO:0000256" key="2">
    <source>
        <dbReference type="ARBA" id="ARBA00022840"/>
    </source>
</evidence>
<accession>A0ABW2YAE3</accession>
<keyword evidence="5" id="KW-1185">Reference proteome</keyword>
<proteinExistence type="predicted"/>
<dbReference type="InterPro" id="IPR050445">
    <property type="entry name" value="Bact_polysacc_biosynth/exp"/>
</dbReference>
<keyword evidence="1" id="KW-0547">Nucleotide-binding</keyword>
<evidence type="ECO:0000313" key="4">
    <source>
        <dbReference type="EMBL" id="MFD0725426.1"/>
    </source>
</evidence>
<dbReference type="Gene3D" id="3.40.50.300">
    <property type="entry name" value="P-loop containing nucleotide triphosphate hydrolases"/>
    <property type="match status" value="1"/>
</dbReference>
<reference evidence="5" key="1">
    <citation type="journal article" date="2019" name="Int. J. Syst. Evol. Microbiol.">
        <title>The Global Catalogue of Microorganisms (GCM) 10K type strain sequencing project: providing services to taxonomists for standard genome sequencing and annotation.</title>
        <authorList>
            <consortium name="The Broad Institute Genomics Platform"/>
            <consortium name="The Broad Institute Genome Sequencing Center for Infectious Disease"/>
            <person name="Wu L."/>
            <person name="Ma J."/>
        </authorList>
    </citation>
    <scope>NUCLEOTIDE SEQUENCE [LARGE SCALE GENOMIC DNA]</scope>
    <source>
        <strain evidence="5">CCUG 55585</strain>
    </source>
</reference>